<dbReference type="Pfam" id="PF01926">
    <property type="entry name" value="MMR_HSR1"/>
    <property type="match status" value="2"/>
</dbReference>
<keyword evidence="13" id="KW-1185">Reference proteome</keyword>
<protein>
    <recommendedName>
        <fullName evidence="2 8">GTPase Der</fullName>
    </recommendedName>
    <alternativeName>
        <fullName evidence="7 8">GTP-binding protein EngA</fullName>
    </alternativeName>
</protein>
<feature type="binding site" evidence="8">
    <location>
        <begin position="119"/>
        <end position="122"/>
    </location>
    <ligand>
        <name>GTP</name>
        <dbReference type="ChEBI" id="CHEBI:37565"/>
        <label>1</label>
    </ligand>
</feature>
<dbReference type="Gene3D" id="3.30.300.20">
    <property type="match status" value="1"/>
</dbReference>
<organism evidence="12 13">
    <name type="scientific">Ravibacter arvi</name>
    <dbReference type="NCBI Taxonomy" id="2051041"/>
    <lineage>
        <taxon>Bacteria</taxon>
        <taxon>Pseudomonadati</taxon>
        <taxon>Bacteroidota</taxon>
        <taxon>Cytophagia</taxon>
        <taxon>Cytophagales</taxon>
        <taxon>Spirosomataceae</taxon>
        <taxon>Ravibacter</taxon>
    </lineage>
</organism>
<dbReference type="Proteomes" id="UP001501508">
    <property type="component" value="Unassembled WGS sequence"/>
</dbReference>
<dbReference type="PANTHER" id="PTHR43834:SF6">
    <property type="entry name" value="GTPASE DER"/>
    <property type="match status" value="1"/>
</dbReference>
<evidence type="ECO:0000256" key="3">
    <source>
        <dbReference type="ARBA" id="ARBA00022517"/>
    </source>
</evidence>
<evidence type="ECO:0000259" key="11">
    <source>
        <dbReference type="PROSITE" id="PS51712"/>
    </source>
</evidence>
<sequence length="436" mass="49378">MANIVSIVGRPNVGKSTLFNRLIEQRKAIMDNESGVTRDRHYGYADWTEKFFTVIDTGGYVVGSEDVFEEAIREQVELAIEESTVVLFMVDTDSGLTELDKEFANVLRRYKKPVLIVANKAETEQRRLTVAEFYELGLESEIFAVSSQTGEGTGELLDAVVSYFHEDGKENPEEGIPRIAIIGRPNVGKSSFLNVLTGTERSIVTDIAGTTRDSIHTHYKAYGKEFILTDTAGLRRKSRIAESIEFYSTLRSLKAIEESDVCVVLIDAGRGLEGQDISIIGHAQRAKKGIVLMVNKWDLVEKDSKTADAWVKSIKERLAPQNDIPIIFASVLTKQRIFQVMEKAMEVFENKTKKISTSKLNEVMQAEIEKHHPPAYRGKYIKIKYMIQLPSASPSFVFFCNHPKYVLEPYKRYLENRLRENFGFTGVSVSLFFREK</sequence>
<dbReference type="InterPro" id="IPR015946">
    <property type="entry name" value="KH_dom-like_a/b"/>
</dbReference>
<dbReference type="SUPFAM" id="SSF52540">
    <property type="entry name" value="P-loop containing nucleoside triphosphate hydrolases"/>
    <property type="match status" value="2"/>
</dbReference>
<dbReference type="HAMAP" id="MF_00195">
    <property type="entry name" value="GTPase_Der"/>
    <property type="match status" value="1"/>
</dbReference>
<feature type="binding site" evidence="8">
    <location>
        <begin position="9"/>
        <end position="16"/>
    </location>
    <ligand>
        <name>GTP</name>
        <dbReference type="ChEBI" id="CHEBI:37565"/>
        <label>1</label>
    </ligand>
</feature>
<comment type="similarity">
    <text evidence="1 8 9 10">Belongs to the TRAFAC class TrmE-Era-EngA-EngB-Septin-like GTPase superfamily. EngA (Der) GTPase family.</text>
</comment>
<dbReference type="Pfam" id="PF14714">
    <property type="entry name" value="KH_dom-like"/>
    <property type="match status" value="1"/>
</dbReference>
<keyword evidence="6 8" id="KW-0342">GTP-binding</keyword>
<evidence type="ECO:0000313" key="13">
    <source>
        <dbReference type="Proteomes" id="UP001501508"/>
    </source>
</evidence>
<gene>
    <name evidence="8 12" type="primary">der</name>
    <name evidence="12" type="ORF">GCM10023091_40460</name>
</gene>
<evidence type="ECO:0000256" key="7">
    <source>
        <dbReference type="ARBA" id="ARBA00032345"/>
    </source>
</evidence>
<dbReference type="EMBL" id="BAABEY010000036">
    <property type="protein sequence ID" value="GAA4446750.1"/>
    <property type="molecule type" value="Genomic_DNA"/>
</dbReference>
<dbReference type="PIRSF" id="PIRSF006485">
    <property type="entry name" value="GTP-binding_EngA"/>
    <property type="match status" value="1"/>
</dbReference>
<evidence type="ECO:0000256" key="6">
    <source>
        <dbReference type="ARBA" id="ARBA00023134"/>
    </source>
</evidence>
<dbReference type="PRINTS" id="PR00326">
    <property type="entry name" value="GTP1OBG"/>
</dbReference>
<reference evidence="13" key="1">
    <citation type="journal article" date="2019" name="Int. J. Syst. Evol. Microbiol.">
        <title>The Global Catalogue of Microorganisms (GCM) 10K type strain sequencing project: providing services to taxonomists for standard genome sequencing and annotation.</title>
        <authorList>
            <consortium name="The Broad Institute Genomics Platform"/>
            <consortium name="The Broad Institute Genome Sequencing Center for Infectious Disease"/>
            <person name="Wu L."/>
            <person name="Ma J."/>
        </authorList>
    </citation>
    <scope>NUCLEOTIDE SEQUENCE [LARGE SCALE GENOMIC DNA]</scope>
    <source>
        <strain evidence="13">JCM 31920</strain>
    </source>
</reference>
<comment type="function">
    <text evidence="8 10">GTPase that plays an essential role in the late steps of ribosome biogenesis.</text>
</comment>
<dbReference type="PROSITE" id="PS51712">
    <property type="entry name" value="G_ENGA"/>
    <property type="match status" value="2"/>
</dbReference>
<keyword evidence="3 8" id="KW-0690">Ribosome biogenesis</keyword>
<dbReference type="CDD" id="cd01895">
    <property type="entry name" value="EngA2"/>
    <property type="match status" value="1"/>
</dbReference>
<dbReference type="InterPro" id="IPR031166">
    <property type="entry name" value="G_ENGA"/>
</dbReference>
<evidence type="ECO:0000313" key="12">
    <source>
        <dbReference type="EMBL" id="GAA4446750.1"/>
    </source>
</evidence>
<name>A0ABP8MCV6_9BACT</name>
<feature type="binding site" evidence="8">
    <location>
        <begin position="295"/>
        <end position="298"/>
    </location>
    <ligand>
        <name>GTP</name>
        <dbReference type="ChEBI" id="CHEBI:37565"/>
        <label>2</label>
    </ligand>
</feature>
<feature type="domain" description="EngA-type G" evidence="11">
    <location>
        <begin position="3"/>
        <end position="168"/>
    </location>
</feature>
<dbReference type="InterPro" id="IPR006073">
    <property type="entry name" value="GTP-bd"/>
</dbReference>
<dbReference type="NCBIfam" id="TIGR00231">
    <property type="entry name" value="small_GTP"/>
    <property type="match status" value="2"/>
</dbReference>
<dbReference type="Gene3D" id="3.40.50.300">
    <property type="entry name" value="P-loop containing nucleotide triphosphate hydrolases"/>
    <property type="match status" value="2"/>
</dbReference>
<dbReference type="NCBIfam" id="TIGR03594">
    <property type="entry name" value="GTPase_EngA"/>
    <property type="match status" value="1"/>
</dbReference>
<evidence type="ECO:0000256" key="4">
    <source>
        <dbReference type="ARBA" id="ARBA00022737"/>
    </source>
</evidence>
<keyword evidence="5 8" id="KW-0547">Nucleotide-binding</keyword>
<feature type="binding site" evidence="8">
    <location>
        <begin position="56"/>
        <end position="60"/>
    </location>
    <ligand>
        <name>GTP</name>
        <dbReference type="ChEBI" id="CHEBI:37565"/>
        <label>1</label>
    </ligand>
</feature>
<evidence type="ECO:0000256" key="1">
    <source>
        <dbReference type="ARBA" id="ARBA00008279"/>
    </source>
</evidence>
<accession>A0ABP8MCV6</accession>
<dbReference type="CDD" id="cd01894">
    <property type="entry name" value="EngA1"/>
    <property type="match status" value="1"/>
</dbReference>
<evidence type="ECO:0000256" key="9">
    <source>
        <dbReference type="PROSITE-ProRule" id="PRU01049"/>
    </source>
</evidence>
<feature type="binding site" evidence="8">
    <location>
        <begin position="230"/>
        <end position="234"/>
    </location>
    <ligand>
        <name>GTP</name>
        <dbReference type="ChEBI" id="CHEBI:37565"/>
        <label>2</label>
    </ligand>
</feature>
<evidence type="ECO:0000256" key="2">
    <source>
        <dbReference type="ARBA" id="ARBA00020953"/>
    </source>
</evidence>
<dbReference type="InterPro" id="IPR016484">
    <property type="entry name" value="GTPase_Der"/>
</dbReference>
<feature type="domain" description="EngA-type G" evidence="11">
    <location>
        <begin position="177"/>
        <end position="352"/>
    </location>
</feature>
<dbReference type="PANTHER" id="PTHR43834">
    <property type="entry name" value="GTPASE DER"/>
    <property type="match status" value="1"/>
</dbReference>
<feature type="binding site" evidence="8">
    <location>
        <begin position="183"/>
        <end position="190"/>
    </location>
    <ligand>
        <name>GTP</name>
        <dbReference type="ChEBI" id="CHEBI:37565"/>
        <label>2</label>
    </ligand>
</feature>
<dbReference type="InterPro" id="IPR005225">
    <property type="entry name" value="Small_GTP-bd"/>
</dbReference>
<comment type="caution">
    <text evidence="12">The sequence shown here is derived from an EMBL/GenBank/DDBJ whole genome shotgun (WGS) entry which is preliminary data.</text>
</comment>
<proteinExistence type="inferred from homology"/>
<dbReference type="RefSeq" id="WP_345032597.1">
    <property type="nucleotide sequence ID" value="NZ_BAABEY010000036.1"/>
</dbReference>
<dbReference type="InterPro" id="IPR027417">
    <property type="entry name" value="P-loop_NTPase"/>
</dbReference>
<keyword evidence="4 10" id="KW-0677">Repeat</keyword>
<evidence type="ECO:0000256" key="10">
    <source>
        <dbReference type="RuleBase" id="RU004481"/>
    </source>
</evidence>
<comment type="subunit">
    <text evidence="8">Associates with the 50S ribosomal subunit.</text>
</comment>
<evidence type="ECO:0000256" key="5">
    <source>
        <dbReference type="ARBA" id="ARBA00022741"/>
    </source>
</evidence>
<dbReference type="InterPro" id="IPR032859">
    <property type="entry name" value="KH_dom-like"/>
</dbReference>
<evidence type="ECO:0000256" key="8">
    <source>
        <dbReference type="HAMAP-Rule" id="MF_00195"/>
    </source>
</evidence>